<dbReference type="Gene3D" id="3.30.200.20">
    <property type="entry name" value="Phosphorylase Kinase, domain 1"/>
    <property type="match status" value="1"/>
</dbReference>
<dbReference type="PROSITE" id="PS00108">
    <property type="entry name" value="PROTEIN_KINASE_ST"/>
    <property type="match status" value="1"/>
</dbReference>
<dbReference type="EMBL" id="PKKO01000002">
    <property type="protein sequence ID" value="PKY72728.1"/>
    <property type="molecule type" value="Genomic_DNA"/>
</dbReference>
<dbReference type="SMART" id="SM00220">
    <property type="entry name" value="S_TKc"/>
    <property type="match status" value="1"/>
</dbReference>
<evidence type="ECO:0000313" key="11">
    <source>
        <dbReference type="Proteomes" id="UP000235122"/>
    </source>
</evidence>
<name>A0A2I1INM2_9ACTO</name>
<proteinExistence type="predicted"/>
<feature type="transmembrane region" description="Helical" evidence="8">
    <location>
        <begin position="442"/>
        <end position="467"/>
    </location>
</feature>
<evidence type="ECO:0000256" key="6">
    <source>
        <dbReference type="ARBA" id="ARBA00022840"/>
    </source>
</evidence>
<keyword evidence="8" id="KW-0812">Transmembrane</keyword>
<feature type="binding site" evidence="7">
    <location>
        <position position="56"/>
    </location>
    <ligand>
        <name>ATP</name>
        <dbReference type="ChEBI" id="CHEBI:30616"/>
    </ligand>
</feature>
<evidence type="ECO:0000256" key="2">
    <source>
        <dbReference type="ARBA" id="ARBA00022527"/>
    </source>
</evidence>
<evidence type="ECO:0000256" key="8">
    <source>
        <dbReference type="SAM" id="Phobius"/>
    </source>
</evidence>
<keyword evidence="8" id="KW-1133">Transmembrane helix</keyword>
<organism evidence="10 11">
    <name type="scientific">Winkia neuii</name>
    <dbReference type="NCBI Taxonomy" id="33007"/>
    <lineage>
        <taxon>Bacteria</taxon>
        <taxon>Bacillati</taxon>
        <taxon>Actinomycetota</taxon>
        <taxon>Actinomycetes</taxon>
        <taxon>Actinomycetales</taxon>
        <taxon>Actinomycetaceae</taxon>
        <taxon>Winkia</taxon>
    </lineage>
</organism>
<dbReference type="SUPFAM" id="SSF56112">
    <property type="entry name" value="Protein kinase-like (PK-like)"/>
    <property type="match status" value="1"/>
</dbReference>
<feature type="transmembrane region" description="Helical" evidence="8">
    <location>
        <begin position="487"/>
        <end position="505"/>
    </location>
</feature>
<keyword evidence="4 7" id="KW-0547">Nucleotide-binding</keyword>
<evidence type="ECO:0000256" key="5">
    <source>
        <dbReference type="ARBA" id="ARBA00022777"/>
    </source>
</evidence>
<dbReference type="InterPro" id="IPR011009">
    <property type="entry name" value="Kinase-like_dom_sf"/>
</dbReference>
<reference evidence="10 11" key="1">
    <citation type="submission" date="2017-12" db="EMBL/GenBank/DDBJ databases">
        <title>Phylogenetic diversity of female urinary microbiome.</title>
        <authorList>
            <person name="Thomas-White K."/>
            <person name="Wolfe A.J."/>
        </authorList>
    </citation>
    <scope>NUCLEOTIDE SEQUENCE [LARGE SCALE GENOMIC DNA]</scope>
    <source>
        <strain evidence="10 11">UMB0402</strain>
    </source>
</reference>
<dbReference type="PANTHER" id="PTHR43289">
    <property type="entry name" value="MITOGEN-ACTIVATED PROTEIN KINASE KINASE KINASE 20-RELATED"/>
    <property type="match status" value="1"/>
</dbReference>
<dbReference type="PANTHER" id="PTHR43289:SF6">
    <property type="entry name" value="SERINE_THREONINE-PROTEIN KINASE NEKL-3"/>
    <property type="match status" value="1"/>
</dbReference>
<keyword evidence="8" id="KW-0472">Membrane</keyword>
<keyword evidence="2 10" id="KW-0723">Serine/threonine-protein kinase</keyword>
<comment type="caution">
    <text evidence="10">The sequence shown here is derived from an EMBL/GenBank/DDBJ whole genome shotgun (WGS) entry which is preliminary data.</text>
</comment>
<sequence>MLPLLRVSFGGGLYYHWHVEVLRNIGGYQLLRQLGAGGTGTVYLAQDPAGNEVAFKLLHSFLGSDVSARKRLAREAATINKVRSQAVARVLDLETEGADAFIVTEFISGPTLAQDVKEAGPWSGEDLVDLAERLASALQQLHEAGVIHRDIKPGNIMVSSRGPVLIDFGIAQAAGDERLTSTGLVTGTPGYLAPWVLDGASPDAASDWWSWAAVLVHAATGRPPFGDGPIEAVLARVRTGNPDVRGLAPSVQRALRSALAPTRSPIDSAQVTELLRRGIDEGAQTQLLVPETEVLAPDETSVIPQEPVAKTLAYPVQAFQAAAGELPSYGAPGVVATPGLSQGEVPDLLAQEGQVPLPAPYRPSTAKMHPFFGFCLLCLAAAFMARLGLGAAPALAAFFVFEGVVGSQQSFYHSVRLPRGGPEGSDGPRAFARLPLHLLRNVLGVAFAGTISLAVASACAFASLSVQVVNPADISNLVSQLQAEPEFWLFLVGATFLWWVLPGMGKVRRGGRAITDRFLTSFPVRVLLGLLALGASAFLVVPLLSTSGIWIPQ</sequence>
<protein>
    <recommendedName>
        <fullName evidence="1">non-specific serine/threonine protein kinase</fullName>
        <ecNumber evidence="1">2.7.11.1</ecNumber>
    </recommendedName>
</protein>
<evidence type="ECO:0000256" key="4">
    <source>
        <dbReference type="ARBA" id="ARBA00022741"/>
    </source>
</evidence>
<dbReference type="InterPro" id="IPR017441">
    <property type="entry name" value="Protein_kinase_ATP_BS"/>
</dbReference>
<gene>
    <name evidence="10" type="ORF">CYJ19_03535</name>
</gene>
<keyword evidence="3" id="KW-0808">Transferase</keyword>
<evidence type="ECO:0000313" key="10">
    <source>
        <dbReference type="EMBL" id="PKY72728.1"/>
    </source>
</evidence>
<dbReference type="STRING" id="33007.HMPREF3198_01518"/>
<dbReference type="PROSITE" id="PS50011">
    <property type="entry name" value="PROTEIN_KINASE_DOM"/>
    <property type="match status" value="1"/>
</dbReference>
<feature type="transmembrane region" description="Helical" evidence="8">
    <location>
        <begin position="371"/>
        <end position="401"/>
    </location>
</feature>
<dbReference type="Proteomes" id="UP000235122">
    <property type="component" value="Unassembled WGS sequence"/>
</dbReference>
<dbReference type="InterPro" id="IPR000719">
    <property type="entry name" value="Prot_kinase_dom"/>
</dbReference>
<dbReference type="AlphaFoldDB" id="A0A2I1INM2"/>
<dbReference type="Pfam" id="PF00069">
    <property type="entry name" value="Pkinase"/>
    <property type="match status" value="1"/>
</dbReference>
<dbReference type="InterPro" id="IPR008271">
    <property type="entry name" value="Ser/Thr_kinase_AS"/>
</dbReference>
<evidence type="ECO:0000256" key="3">
    <source>
        <dbReference type="ARBA" id="ARBA00022679"/>
    </source>
</evidence>
<feature type="transmembrane region" description="Helical" evidence="8">
    <location>
        <begin position="526"/>
        <end position="551"/>
    </location>
</feature>
<dbReference type="PROSITE" id="PS00107">
    <property type="entry name" value="PROTEIN_KINASE_ATP"/>
    <property type="match status" value="1"/>
</dbReference>
<evidence type="ECO:0000259" key="9">
    <source>
        <dbReference type="PROSITE" id="PS50011"/>
    </source>
</evidence>
<keyword evidence="5 10" id="KW-0418">Kinase</keyword>
<dbReference type="CDD" id="cd14014">
    <property type="entry name" value="STKc_PknB_like"/>
    <property type="match status" value="1"/>
</dbReference>
<dbReference type="Gene3D" id="1.10.510.10">
    <property type="entry name" value="Transferase(Phosphotransferase) domain 1"/>
    <property type="match status" value="1"/>
</dbReference>
<evidence type="ECO:0000256" key="1">
    <source>
        <dbReference type="ARBA" id="ARBA00012513"/>
    </source>
</evidence>
<feature type="domain" description="Protein kinase" evidence="9">
    <location>
        <begin position="28"/>
        <end position="288"/>
    </location>
</feature>
<dbReference type="GO" id="GO:0004674">
    <property type="term" value="F:protein serine/threonine kinase activity"/>
    <property type="evidence" value="ECO:0007669"/>
    <property type="project" value="UniProtKB-KW"/>
</dbReference>
<dbReference type="EC" id="2.7.11.1" evidence="1"/>
<accession>A0A2I1INM2</accession>
<dbReference type="RefSeq" id="WP_024331058.1">
    <property type="nucleotide sequence ID" value="NZ_JAWHKF010000003.1"/>
</dbReference>
<evidence type="ECO:0000256" key="7">
    <source>
        <dbReference type="PROSITE-ProRule" id="PRU10141"/>
    </source>
</evidence>
<keyword evidence="11" id="KW-1185">Reference proteome</keyword>
<keyword evidence="6 7" id="KW-0067">ATP-binding</keyword>
<dbReference type="GO" id="GO:0005524">
    <property type="term" value="F:ATP binding"/>
    <property type="evidence" value="ECO:0007669"/>
    <property type="project" value="UniProtKB-UniRule"/>
</dbReference>